<dbReference type="InterPro" id="IPR036477">
    <property type="entry name" value="Formyl_transf_N_sf"/>
</dbReference>
<reference evidence="8 9" key="2">
    <citation type="submission" date="2023-10" db="EMBL/GenBank/DDBJ databases">
        <authorList>
            <person name="Choi B."/>
        </authorList>
    </citation>
    <scope>NUCLEOTIDE SEQUENCE [LARGE SCALE GENOMIC DNA]</scope>
    <source>
        <strain evidence="8 9">UMB0959</strain>
    </source>
</reference>
<dbReference type="GO" id="GO:0004479">
    <property type="term" value="F:methionyl-tRNA formyltransferase activity"/>
    <property type="evidence" value="ECO:0007669"/>
    <property type="project" value="UniProtKB-UniRule"/>
</dbReference>
<dbReference type="RefSeq" id="WP_102167262.1">
    <property type="nucleotide sequence ID" value="NZ_CP136964.1"/>
</dbReference>
<dbReference type="PROSITE" id="PS00373">
    <property type="entry name" value="GART"/>
    <property type="match status" value="1"/>
</dbReference>
<accession>A0AAF0YN31</accession>
<dbReference type="Pfam" id="PF02911">
    <property type="entry name" value="Formyl_trans_C"/>
    <property type="match status" value="1"/>
</dbReference>
<evidence type="ECO:0000259" key="6">
    <source>
        <dbReference type="Pfam" id="PF00551"/>
    </source>
</evidence>
<dbReference type="EC" id="2.1.2.9" evidence="2 5"/>
<dbReference type="Gene3D" id="3.40.50.12230">
    <property type="match status" value="1"/>
</dbReference>
<dbReference type="InterPro" id="IPR002376">
    <property type="entry name" value="Formyl_transf_N"/>
</dbReference>
<feature type="domain" description="Formyl transferase C-terminal" evidence="7">
    <location>
        <begin position="203"/>
        <end position="299"/>
    </location>
</feature>
<dbReference type="PANTHER" id="PTHR11138">
    <property type="entry name" value="METHIONYL-TRNA FORMYLTRANSFERASE"/>
    <property type="match status" value="1"/>
</dbReference>
<comment type="catalytic activity">
    <reaction evidence="5">
        <text>L-methionyl-tRNA(fMet) + (6R)-10-formyltetrahydrofolate = N-formyl-L-methionyl-tRNA(fMet) + (6S)-5,6,7,8-tetrahydrofolate + H(+)</text>
        <dbReference type="Rhea" id="RHEA:24380"/>
        <dbReference type="Rhea" id="RHEA-COMP:9952"/>
        <dbReference type="Rhea" id="RHEA-COMP:9953"/>
        <dbReference type="ChEBI" id="CHEBI:15378"/>
        <dbReference type="ChEBI" id="CHEBI:57453"/>
        <dbReference type="ChEBI" id="CHEBI:78530"/>
        <dbReference type="ChEBI" id="CHEBI:78844"/>
        <dbReference type="ChEBI" id="CHEBI:195366"/>
        <dbReference type="EC" id="2.1.2.9"/>
    </reaction>
</comment>
<evidence type="ECO:0000256" key="5">
    <source>
        <dbReference type="HAMAP-Rule" id="MF_00182"/>
    </source>
</evidence>
<sequence length="312" mass="34239">MANIIFMGTPDFSVPILRALHETFEVDLVVSQPDKKVGRKQILTPPAVAKEAATLGIEVFQPEAIGSTSSIEKIKSYDPDIIVTAAYGQLLSEDVLNIPKLGCVNVHASLLPRHRGGAPIHRSIIEGDEKTGVTLMYMAKALDAGDIIAQQETVIGDSDTVGTLHDRLSEIGTELLINELPNILNETNSRTPQDDALKTFSPNIEKEDEFVTFDRPSREVFNHIRGLNPFPGSYTFLNGKRLKLYLSKLTEKQSTEKPGTIIKETKDGFLVATIDFDLEITEVQPAGGKRINASQYIRNNSDLIGDVLGEDV</sequence>
<dbReference type="NCBIfam" id="TIGR00460">
    <property type="entry name" value="fmt"/>
    <property type="match status" value="1"/>
</dbReference>
<comment type="similarity">
    <text evidence="1 5">Belongs to the Fmt family.</text>
</comment>
<dbReference type="KEGG" id="nmy:CJ229_000355"/>
<evidence type="ECO:0000256" key="2">
    <source>
        <dbReference type="ARBA" id="ARBA00012261"/>
    </source>
</evidence>
<evidence type="ECO:0000256" key="4">
    <source>
        <dbReference type="ARBA" id="ARBA00022917"/>
    </source>
</evidence>
<dbReference type="EMBL" id="CP136964">
    <property type="protein sequence ID" value="WOS96227.1"/>
    <property type="molecule type" value="Genomic_DNA"/>
</dbReference>
<dbReference type="InterPro" id="IPR005794">
    <property type="entry name" value="Fmt"/>
</dbReference>
<protein>
    <recommendedName>
        <fullName evidence="2 5">Methionyl-tRNA formyltransferase</fullName>
        <ecNumber evidence="2 5">2.1.2.9</ecNumber>
    </recommendedName>
</protein>
<keyword evidence="3 5" id="KW-0808">Transferase</keyword>
<proteinExistence type="inferred from homology"/>
<dbReference type="Pfam" id="PF00551">
    <property type="entry name" value="Formyl_trans_N"/>
    <property type="match status" value="1"/>
</dbReference>
<feature type="binding site" evidence="5">
    <location>
        <begin position="109"/>
        <end position="112"/>
    </location>
    <ligand>
        <name>(6S)-5,6,7,8-tetrahydrofolate</name>
        <dbReference type="ChEBI" id="CHEBI:57453"/>
    </ligand>
</feature>
<evidence type="ECO:0000259" key="7">
    <source>
        <dbReference type="Pfam" id="PF02911"/>
    </source>
</evidence>
<dbReference type="GO" id="GO:0005829">
    <property type="term" value="C:cytosol"/>
    <property type="evidence" value="ECO:0007669"/>
    <property type="project" value="TreeGrafter"/>
</dbReference>
<organism evidence="8 9">
    <name type="scientific">Nosocomiicoccus massiliensis</name>
    <dbReference type="NCBI Taxonomy" id="1232430"/>
    <lineage>
        <taxon>Bacteria</taxon>
        <taxon>Bacillati</taxon>
        <taxon>Bacillota</taxon>
        <taxon>Bacilli</taxon>
        <taxon>Bacillales</taxon>
        <taxon>Staphylococcaceae</taxon>
        <taxon>Nosocomiicoccus</taxon>
    </lineage>
</organism>
<keyword evidence="4 5" id="KW-0648">Protein biosynthesis</keyword>
<dbReference type="Proteomes" id="UP000243626">
    <property type="component" value="Chromosome"/>
</dbReference>
<dbReference type="HAMAP" id="MF_00182">
    <property type="entry name" value="Formyl_trans"/>
    <property type="match status" value="1"/>
</dbReference>
<dbReference type="InterPro" id="IPR005793">
    <property type="entry name" value="Formyl_trans_C"/>
</dbReference>
<evidence type="ECO:0000256" key="1">
    <source>
        <dbReference type="ARBA" id="ARBA00010699"/>
    </source>
</evidence>
<dbReference type="InterPro" id="IPR041711">
    <property type="entry name" value="Met-tRNA-FMT_N"/>
</dbReference>
<dbReference type="AlphaFoldDB" id="A0AAF0YN31"/>
<name>A0AAF0YN31_9STAP</name>
<evidence type="ECO:0000313" key="8">
    <source>
        <dbReference type="EMBL" id="WOS96227.1"/>
    </source>
</evidence>
<evidence type="ECO:0000313" key="9">
    <source>
        <dbReference type="Proteomes" id="UP000243626"/>
    </source>
</evidence>
<dbReference type="CDD" id="cd08646">
    <property type="entry name" value="FMT_core_Met-tRNA-FMT_N"/>
    <property type="match status" value="1"/>
</dbReference>
<dbReference type="InterPro" id="IPR011034">
    <property type="entry name" value="Formyl_transferase-like_C_sf"/>
</dbReference>
<dbReference type="SUPFAM" id="SSF50486">
    <property type="entry name" value="FMT C-terminal domain-like"/>
    <property type="match status" value="1"/>
</dbReference>
<dbReference type="SUPFAM" id="SSF53328">
    <property type="entry name" value="Formyltransferase"/>
    <property type="match status" value="1"/>
</dbReference>
<gene>
    <name evidence="5 8" type="primary">fmt</name>
    <name evidence="8" type="ORF">CJ229_000355</name>
</gene>
<dbReference type="InterPro" id="IPR001555">
    <property type="entry name" value="GART_AS"/>
</dbReference>
<dbReference type="CDD" id="cd08704">
    <property type="entry name" value="Met_tRNA_FMT_C"/>
    <property type="match status" value="1"/>
</dbReference>
<keyword evidence="9" id="KW-1185">Reference proteome</keyword>
<feature type="domain" description="Formyl transferase N-terminal" evidence="6">
    <location>
        <begin position="4"/>
        <end position="178"/>
    </location>
</feature>
<evidence type="ECO:0000256" key="3">
    <source>
        <dbReference type="ARBA" id="ARBA00022679"/>
    </source>
</evidence>
<dbReference type="InterPro" id="IPR044135">
    <property type="entry name" value="Met-tRNA-FMT_C"/>
</dbReference>
<comment type="function">
    <text evidence="5">Attaches a formyl group to the free amino group of methionyl-tRNA(fMet). The formyl group appears to play a dual role in the initiator identity of N-formylmethionyl-tRNA by promoting its recognition by IF2 and preventing the misappropriation of this tRNA by the elongation apparatus.</text>
</comment>
<dbReference type="PANTHER" id="PTHR11138:SF5">
    <property type="entry name" value="METHIONYL-TRNA FORMYLTRANSFERASE, MITOCHONDRIAL"/>
    <property type="match status" value="1"/>
</dbReference>
<reference evidence="9" key="1">
    <citation type="submission" date="2017-09" db="EMBL/GenBank/DDBJ databases">
        <title>Bacterial strain isolated from the female urinary microbiota.</title>
        <authorList>
            <person name="Thomas-White K."/>
            <person name="Kumar N."/>
            <person name="Forster S."/>
            <person name="Putonti C."/>
            <person name="Lawley T."/>
            <person name="Wolfe A.J."/>
        </authorList>
    </citation>
    <scope>NUCLEOTIDE SEQUENCE [LARGE SCALE GENOMIC DNA]</scope>
    <source>
        <strain evidence="9">UMB0959</strain>
    </source>
</reference>